<comment type="caution">
    <text evidence="2">The sequence shown here is derived from an EMBL/GenBank/DDBJ whole genome shotgun (WGS) entry which is preliminary data.</text>
</comment>
<gene>
    <name evidence="2" type="ORF">QJ043_06955</name>
</gene>
<protein>
    <submittedName>
        <fullName evidence="2">Helix-turn-helix domain-containing protein</fullName>
    </submittedName>
</protein>
<evidence type="ECO:0000313" key="3">
    <source>
        <dbReference type="Proteomes" id="UP001431693"/>
    </source>
</evidence>
<organism evidence="2 3">
    <name type="scientific">Kribbibacterium absianum</name>
    <dbReference type="NCBI Taxonomy" id="3044210"/>
    <lineage>
        <taxon>Bacteria</taxon>
        <taxon>Bacillati</taxon>
        <taxon>Actinomycetota</taxon>
        <taxon>Coriobacteriia</taxon>
        <taxon>Coriobacteriales</taxon>
        <taxon>Kribbibacteriaceae</taxon>
        <taxon>Kribbibacterium</taxon>
    </lineage>
</organism>
<dbReference type="EMBL" id="JASJEX010000003">
    <property type="protein sequence ID" value="MDJ1129812.1"/>
    <property type="molecule type" value="Genomic_DNA"/>
</dbReference>
<feature type="domain" description="Helix-turn-helix" evidence="1">
    <location>
        <begin position="27"/>
        <end position="73"/>
    </location>
</feature>
<name>A0ABT6ZL85_9ACTN</name>
<keyword evidence="3" id="KW-1185">Reference proteome</keyword>
<reference evidence="2" key="1">
    <citation type="submission" date="2023-05" db="EMBL/GenBank/DDBJ databases">
        <title>[olsenella] sp. nov., isolated from a pig farm feces dump.</title>
        <authorList>
            <person name="Chang Y.-H."/>
        </authorList>
    </citation>
    <scope>NUCLEOTIDE SEQUENCE</scope>
    <source>
        <strain evidence="2">YH-ols2217</strain>
    </source>
</reference>
<dbReference type="InterPro" id="IPR041657">
    <property type="entry name" value="HTH_17"/>
</dbReference>
<accession>A0ABT6ZL85</accession>
<evidence type="ECO:0000259" key="1">
    <source>
        <dbReference type="Pfam" id="PF12728"/>
    </source>
</evidence>
<evidence type="ECO:0000313" key="2">
    <source>
        <dbReference type="EMBL" id="MDJ1129812.1"/>
    </source>
</evidence>
<dbReference type="RefSeq" id="WP_283722778.1">
    <property type="nucleotide sequence ID" value="NZ_JASJEX010000003.1"/>
</dbReference>
<dbReference type="Pfam" id="PF12728">
    <property type="entry name" value="HTH_17"/>
    <property type="match status" value="1"/>
</dbReference>
<dbReference type="Proteomes" id="UP001431693">
    <property type="component" value="Unassembled WGS sequence"/>
</dbReference>
<proteinExistence type="predicted"/>
<sequence length="78" mass="8834">MEQMESDNAAIREALEGTGVLDKPSNLLTLQQAADAIGVSYRTAQRMVANDEMPGAVYVKRRWKVSRRKLERYYGLTD</sequence>